<evidence type="ECO:0000259" key="2">
    <source>
        <dbReference type="PROSITE" id="PS50853"/>
    </source>
</evidence>
<dbReference type="SUPFAM" id="SSF49265">
    <property type="entry name" value="Fibronectin type III"/>
    <property type="match status" value="1"/>
</dbReference>
<dbReference type="Gene3D" id="1.20.5.170">
    <property type="match status" value="1"/>
</dbReference>
<sequence length="441" mass="47269">MAEIQRAKIKLRQGVEADIPSLDVGEPAFTTDTKKFFVGASDGNVQFADNKSLEDIKGDVASVETEVSTVKENLQTTQADVNGVKTNVTNLQKDMGTAQANIQTLDADMQDVKSEIQTLDGDMTTVKGEVSTLHTDMNTAKSDISTLKTDTGTLKTDTGKLKTDVSKLQGVVGTSSEATTFGNDTAPTEIKGKDKVNVSSPLLQVEGKEVYNQGNFSNHVILNSVTATQDIVSGNYTKLTALDTVVSSYPAGSVTEQSFTIPRSGVYVVDLTIKLTADLAETIGYVRFGVKLNDTTDVDMQDVLYSNANLRPILKASFVHSFSKGDVIYPQINPLTESIGVGAGSSFSVYFLGDRTPAAPQNLQFTSTTNSTTVTWDAVPDATSYKVYRGAEKVFYKEVTEPSCLVENISADTNLSINVTAVNSLGESPMSYIKTKTEPAS</sequence>
<keyword evidence="1" id="KW-0175">Coiled coil</keyword>
<gene>
    <name evidence="3" type="ORF">SIOphi_00975</name>
</gene>
<organism evidence="3 4">
    <name type="scientific">Bacillus phage SIOphi</name>
    <dbReference type="NCBI Taxonomy" id="1285382"/>
    <lineage>
        <taxon>Viruses</taxon>
        <taxon>Duplodnaviria</taxon>
        <taxon>Heunggongvirae</taxon>
        <taxon>Uroviricota</taxon>
        <taxon>Caudoviricetes</taxon>
        <taxon>Herelleviridae</taxon>
        <taxon>Bastillevirinae</taxon>
        <taxon>Siophivirus</taxon>
        <taxon>Siophivirus SIOphi</taxon>
    </lineage>
</organism>
<name>R4JF61_9CAUD</name>
<dbReference type="PROSITE" id="PS50853">
    <property type="entry name" value="FN3"/>
    <property type="match status" value="1"/>
</dbReference>
<dbReference type="InterPro" id="IPR003961">
    <property type="entry name" value="FN3_dom"/>
</dbReference>
<evidence type="ECO:0000313" key="3">
    <source>
        <dbReference type="EMBL" id="AGK87003.1"/>
    </source>
</evidence>
<dbReference type="InterPro" id="IPR013783">
    <property type="entry name" value="Ig-like_fold"/>
</dbReference>
<keyword evidence="4" id="KW-1185">Reference proteome</keyword>
<dbReference type="Gene3D" id="2.60.40.10">
    <property type="entry name" value="Immunoglobulins"/>
    <property type="match status" value="1"/>
</dbReference>
<protein>
    <recommendedName>
        <fullName evidence="2">Fibronectin type-III domain-containing protein</fullName>
    </recommendedName>
</protein>
<evidence type="ECO:0000256" key="1">
    <source>
        <dbReference type="SAM" id="Coils"/>
    </source>
</evidence>
<dbReference type="InterPro" id="IPR036116">
    <property type="entry name" value="FN3_sf"/>
</dbReference>
<dbReference type="OrthoDB" id="14002at10239"/>
<dbReference type="SMART" id="SM00060">
    <property type="entry name" value="FN3"/>
    <property type="match status" value="1"/>
</dbReference>
<dbReference type="CDD" id="cd00063">
    <property type="entry name" value="FN3"/>
    <property type="match status" value="1"/>
</dbReference>
<dbReference type="Pfam" id="PF00041">
    <property type="entry name" value="fn3"/>
    <property type="match status" value="1"/>
</dbReference>
<dbReference type="Gene3D" id="1.20.5.340">
    <property type="match status" value="1"/>
</dbReference>
<accession>R4JF61</accession>
<dbReference type="EMBL" id="KC699836">
    <property type="protein sequence ID" value="AGK87003.1"/>
    <property type="molecule type" value="Genomic_DNA"/>
</dbReference>
<feature type="coiled-coil region" evidence="1">
    <location>
        <begin position="88"/>
        <end position="122"/>
    </location>
</feature>
<reference evidence="3 4" key="1">
    <citation type="submission" date="2013-02" db="EMBL/GenBank/DDBJ databases">
        <authorList>
            <person name="Lukaszewicz M."/>
            <person name="Biegalska A."/>
            <person name="Krasowska A."/>
        </authorList>
    </citation>
    <scope>NUCLEOTIDE SEQUENCE [LARGE SCALE GENOMIC DNA]</scope>
</reference>
<evidence type="ECO:0000313" key="4">
    <source>
        <dbReference type="Proteomes" id="UP000258501"/>
    </source>
</evidence>
<dbReference type="SUPFAM" id="SSF58100">
    <property type="entry name" value="Bacterial hemolysins"/>
    <property type="match status" value="1"/>
</dbReference>
<proteinExistence type="predicted"/>
<dbReference type="Proteomes" id="UP000258501">
    <property type="component" value="Segment"/>
</dbReference>
<feature type="domain" description="Fibronectin type-III" evidence="2">
    <location>
        <begin position="359"/>
        <end position="441"/>
    </location>
</feature>